<reference evidence="1" key="1">
    <citation type="submission" date="2023-04" db="EMBL/GenBank/DDBJ databases">
        <title>Draft Genome sequencing of Naganishia species isolated from polar environments using Oxford Nanopore Technology.</title>
        <authorList>
            <person name="Leo P."/>
            <person name="Venkateswaran K."/>
        </authorList>
    </citation>
    <scope>NUCLEOTIDE SEQUENCE</scope>
    <source>
        <strain evidence="1">MNA-CCFEE 5262</strain>
    </source>
</reference>
<evidence type="ECO:0000313" key="2">
    <source>
        <dbReference type="Proteomes" id="UP001230649"/>
    </source>
</evidence>
<dbReference type="Proteomes" id="UP001230649">
    <property type="component" value="Unassembled WGS sequence"/>
</dbReference>
<organism evidence="1 2">
    <name type="scientific">Naganishia adeliensis</name>
    <dbReference type="NCBI Taxonomy" id="92952"/>
    <lineage>
        <taxon>Eukaryota</taxon>
        <taxon>Fungi</taxon>
        <taxon>Dikarya</taxon>
        <taxon>Basidiomycota</taxon>
        <taxon>Agaricomycotina</taxon>
        <taxon>Tremellomycetes</taxon>
        <taxon>Filobasidiales</taxon>
        <taxon>Filobasidiaceae</taxon>
        <taxon>Naganishia</taxon>
    </lineage>
</organism>
<protein>
    <submittedName>
        <fullName evidence="1">Uncharacterized protein</fullName>
    </submittedName>
</protein>
<comment type="caution">
    <text evidence="1">The sequence shown here is derived from an EMBL/GenBank/DDBJ whole genome shotgun (WGS) entry which is preliminary data.</text>
</comment>
<sequence>MDRLPAEIIELISFDLRREHTPLGPKFEISELLKCLCNTINAQSNAEREECLGDRSFLESKDGAFAFSMTCKRIRAIVFKGRRDRRRPFEMPGKCEGTYVLPGFPFADEWSDILGHLNLPQLSSLKIQLEFGNYDFPDNEECWNVIVKGFKNVNRFPALKDVTLQLKFGVTPESRTDHWKQLCAIGKDILQSRQIDYLDIVVDFFVSPSWTNRRSFFAPLNDGATVLEHMFFPEDNDMKQIVDGLLAIHPSLKIFTLDIYGPTEGIEPGPRGKA</sequence>
<dbReference type="EMBL" id="JASBWS010000033">
    <property type="protein sequence ID" value="KAJ9108180.1"/>
    <property type="molecule type" value="Genomic_DNA"/>
</dbReference>
<name>A0ACC2WAP0_9TREE</name>
<proteinExistence type="predicted"/>
<gene>
    <name evidence="1" type="ORF">QFC20_003542</name>
</gene>
<accession>A0ACC2WAP0</accession>
<evidence type="ECO:0000313" key="1">
    <source>
        <dbReference type="EMBL" id="KAJ9108180.1"/>
    </source>
</evidence>
<keyword evidence="2" id="KW-1185">Reference proteome</keyword>